<gene>
    <name evidence="3" type="ORF">KFE25_000594</name>
</gene>
<feature type="compositionally biased region" description="Polar residues" evidence="1">
    <location>
        <begin position="1041"/>
        <end position="1056"/>
    </location>
</feature>
<dbReference type="OrthoDB" id="40822at2759"/>
<comment type="caution">
    <text evidence="3">The sequence shown here is derived from an EMBL/GenBank/DDBJ whole genome shotgun (WGS) entry which is preliminary data.</text>
</comment>
<feature type="region of interest" description="Disordered" evidence="1">
    <location>
        <begin position="477"/>
        <end position="617"/>
    </location>
</feature>
<keyword evidence="2" id="KW-0472">Membrane</keyword>
<dbReference type="EMBL" id="JAGTXO010000006">
    <property type="protein sequence ID" value="KAG8467278.1"/>
    <property type="molecule type" value="Genomic_DNA"/>
</dbReference>
<evidence type="ECO:0000256" key="1">
    <source>
        <dbReference type="SAM" id="MobiDB-lite"/>
    </source>
</evidence>
<sequence>MCGNLGLLLVHNPKTGKLVVQVVLSEGELAAHDQSPTLPPDEILREMVAATSIRGGQAGGFSSLAHPLKELIEPTPHRVRIIGRKRSDLAEDMRTALLNKVFMGNDKTSTGVTVIGHTRFATGSLNKLPELHPHDWSKSGYAEDAARARNERERVWWWDEAQGQMVEQLTNFTLHLTHNGDFEAFDCYSRVSVVDEIGVWLNKVLPDVPNSTKGDSPKVAGLVQLMRVQGRWGPALRLAWLRVACTSLADAVHGGELRADAPSAVPHADVWNGKWAAFVQPEWTRSMRSIIQPLAGEDAGRYKIDHAAAEAFKARLCQLLAPASAREHLGAGAEHWTPDLIKGFVHHAVRGFLFADLYDAVGEVVHRAHGSLGLQVHCTIERLVVIIASQEQPMSVAFTIGKPLVLYGSEMAAIQVAVDQAGAPLRSRFDLDVAGTLVRLGPRAALAGRRFTAHERGGGGSPDLGGALTATQCDDALHAPHSRGSLDAPNGGTPPSARSLFPVNSGVSAHGAAEPQRSDSDAIEDSLAAGAAGGPMRSTCDSQSDRAASVRAPEHCGGQMTTYVGSGSVGAPSARPFSTTDGATPPSAHAEAGARRLSSRAHGEAPGAPDDDSLDLENGIEMRAYSLTDFREYTSAELATMHVPVPAVTARTEPTADPVKRDLGEIPQTIRAIDADWARRDGRNARSADALAALLLSAMRNRRAHTLQTIDLLIGGIEASLWLAEQFAVDLARICPWLTVRCVSANKLLGVLTATSNRVHFSGEERITPEQVADAAILLVSHSGQTFPALRATEYLERLVGNRIWLVTATDSSQMELALSRAEREERVLITGAGYRPAEPSSLAVAAMHHTFTHLLLHVAEFVHSHTPDDDHLHMPWELEAAAKAKARDARRSSLALRQSIEAEQAAAIAVTPFVATGPNAAATAPAPPLAVEPPHVPTLRPNTTREAATAALSAVPDMLRRSIPPLPRMTPLVPTAVPAESAPPMLLMHAIRLPDAVGKDDALSRPQLGAAMSPHGFSPSAVVDGSRTLSPHARFAGGNASIQASSKPSPRNRSIGQHKREVPASELALIARAHSQAELRNKPLLNLTDHCIDDLHSMLRTSLVPNLEDIVGVHSGAAAAPPGGAHDALVRPPKPARRGVLGAVSRAPRPSARAPVSVHDALRQQGKRWGRHVAESWLMLIATGAYVLLSVTLGAPIVWLLVNAALRAAGQGAFARAMGWSLFEPASGGALAPVLVGFAVRAADATLFVYCGKLFTWALRLADGRPLWARHGHRSVVIVDTRTNHRLLEAFASKLFAQAYSFNGVTVHGAEGVDDFVHLFTHRVARGGLIAMGRPDGRLCSLAKTESALLLAGKQAFYVQNADYPQYLDSGNGPEVVSIGHNPFCPPAFAAHVVLPSFRRKLFVDEIVFERVTLSAGRVAPSLILRAIVGRYGQVMRTSPRMLMFHAAAAAARGTGLRVPSADGRTGAAADGREPEPRPPKVGAIGGGNGGLLTAPPSGGTPARLAPGASQEGRGARRGVVEHAAVYAQHRTRSSRALSSSSAGGGGAADVRKVAPSGVVGRAQAQYKGSPYGSHLIRPETADAAPAAQSLDGLLRQRSLKQRARAMDKIPDDPNVIVGYLAKLDTDVQEVNDRHLTLQHFHESRIASLERYVSFCVMFHAMAEANHKPPLRRAWNVGKSQSNLRVATTAAPVPGSDALGAARDLDAAVAASVRQVGNVIRGFTAHF</sequence>
<name>A0A8J5XLW0_DIALT</name>
<feature type="region of interest" description="Disordered" evidence="1">
    <location>
        <begin position="1458"/>
        <end position="1516"/>
    </location>
</feature>
<reference evidence="3" key="1">
    <citation type="submission" date="2021-05" db="EMBL/GenBank/DDBJ databases">
        <title>The genome of the haptophyte Pavlova lutheri (Diacronema luteri, Pavlovales) - a model for lipid biosynthesis in eukaryotic algae.</title>
        <authorList>
            <person name="Hulatt C.J."/>
            <person name="Posewitz M.C."/>
        </authorList>
    </citation>
    <scope>NUCLEOTIDE SEQUENCE</scope>
    <source>
        <strain evidence="3">NIVA-4/92</strain>
    </source>
</reference>
<feature type="region of interest" description="Disordered" evidence="1">
    <location>
        <begin position="1022"/>
        <end position="1061"/>
    </location>
</feature>
<feature type="region of interest" description="Disordered" evidence="1">
    <location>
        <begin position="1529"/>
        <end position="1552"/>
    </location>
</feature>
<organism evidence="3 4">
    <name type="scientific">Diacronema lutheri</name>
    <name type="common">Unicellular marine alga</name>
    <name type="synonym">Monochrysis lutheri</name>
    <dbReference type="NCBI Taxonomy" id="2081491"/>
    <lineage>
        <taxon>Eukaryota</taxon>
        <taxon>Haptista</taxon>
        <taxon>Haptophyta</taxon>
        <taxon>Pavlovophyceae</taxon>
        <taxon>Pavlovales</taxon>
        <taxon>Pavlovaceae</taxon>
        <taxon>Diacronema</taxon>
    </lineage>
</organism>
<evidence type="ECO:0000313" key="4">
    <source>
        <dbReference type="Proteomes" id="UP000751190"/>
    </source>
</evidence>
<dbReference type="PANTHER" id="PTHR48125:SF10">
    <property type="entry name" value="OS12G0136300 PROTEIN"/>
    <property type="match status" value="1"/>
</dbReference>
<accession>A0A8J5XLW0</accession>
<evidence type="ECO:0000256" key="2">
    <source>
        <dbReference type="SAM" id="Phobius"/>
    </source>
</evidence>
<dbReference type="PANTHER" id="PTHR48125">
    <property type="entry name" value="LP07818P1"/>
    <property type="match status" value="1"/>
</dbReference>
<keyword evidence="2" id="KW-1133">Transmembrane helix</keyword>
<keyword evidence="4" id="KW-1185">Reference proteome</keyword>
<evidence type="ECO:0000313" key="3">
    <source>
        <dbReference type="EMBL" id="KAG8467278.1"/>
    </source>
</evidence>
<dbReference type="Proteomes" id="UP000751190">
    <property type="component" value="Unassembled WGS sequence"/>
</dbReference>
<keyword evidence="2" id="KW-0812">Transmembrane</keyword>
<feature type="transmembrane region" description="Helical" evidence="2">
    <location>
        <begin position="1178"/>
        <end position="1203"/>
    </location>
</feature>
<proteinExistence type="predicted"/>
<evidence type="ECO:0008006" key="5">
    <source>
        <dbReference type="Google" id="ProtNLM"/>
    </source>
</evidence>
<protein>
    <recommendedName>
        <fullName evidence="5">Glutamine amidotransferase type-2 domain-containing protein</fullName>
    </recommendedName>
</protein>